<sequence>MSAQPAARRRRSEREVDLAARRRVAELWRATGLGFTIVWTVLLVLVVGFWVRVTFLPRPGDDLPGSLQVLLAPVAVISAGMVVWGLVCGWRLLRRRTSGWDAVVVLGAFAIAVAVMVWAPGRFLDSLDKAPTDVAVALVVLGVASVGTGLLGQRAFRRASTGLEPSDVDEYEYEDEEPVPQDGYGDPDVRTTADYPVQYADGPSAGEDDTRRYGGDHDTRAYDPDGYDTRRHGGDDDTVTYDPDGYDTRGRGGYDDPTGPEHDRRW</sequence>
<feature type="transmembrane region" description="Helical" evidence="2">
    <location>
        <begin position="134"/>
        <end position="152"/>
    </location>
</feature>
<reference evidence="3" key="1">
    <citation type="submission" date="2020-03" db="EMBL/GenBank/DDBJ databases">
        <title>Phycicoccus flavus sp. nov., a novel endophytic actinobacterium isolated from branch of Kandelia candel.</title>
        <authorList>
            <person name="Tuo L."/>
        </authorList>
    </citation>
    <scope>NUCLEOTIDE SEQUENCE</scope>
    <source>
        <strain evidence="3">CMS6Z-2</strain>
    </source>
</reference>
<proteinExistence type="predicted"/>
<dbReference type="Proteomes" id="UP000287866">
    <property type="component" value="Unassembled WGS sequence"/>
</dbReference>
<keyword evidence="2" id="KW-0472">Membrane</keyword>
<dbReference type="RefSeq" id="WP_165566453.1">
    <property type="nucleotide sequence ID" value="NZ_SAYU02000021.1"/>
</dbReference>
<accession>A0A8T6R340</accession>
<name>A0A8T6R340_9MICO</name>
<feature type="compositionally biased region" description="Basic and acidic residues" evidence="1">
    <location>
        <begin position="246"/>
        <end position="266"/>
    </location>
</feature>
<feature type="transmembrane region" description="Helical" evidence="2">
    <location>
        <begin position="30"/>
        <end position="51"/>
    </location>
</feature>
<feature type="transmembrane region" description="Helical" evidence="2">
    <location>
        <begin position="100"/>
        <end position="119"/>
    </location>
</feature>
<keyword evidence="2" id="KW-0812">Transmembrane</keyword>
<evidence type="ECO:0000313" key="3">
    <source>
        <dbReference type="EMBL" id="NHA68053.1"/>
    </source>
</evidence>
<dbReference type="EMBL" id="SAYU02000021">
    <property type="protein sequence ID" value="NHA68053.1"/>
    <property type="molecule type" value="Genomic_DNA"/>
</dbReference>
<feature type="transmembrane region" description="Helical" evidence="2">
    <location>
        <begin position="71"/>
        <end position="93"/>
    </location>
</feature>
<comment type="caution">
    <text evidence="3">The sequence shown here is derived from an EMBL/GenBank/DDBJ whole genome shotgun (WGS) entry which is preliminary data.</text>
</comment>
<feature type="compositionally biased region" description="Basic and acidic residues" evidence="1">
    <location>
        <begin position="208"/>
        <end position="235"/>
    </location>
</feature>
<keyword evidence="2" id="KW-1133">Transmembrane helix</keyword>
<feature type="region of interest" description="Disordered" evidence="1">
    <location>
        <begin position="166"/>
        <end position="266"/>
    </location>
</feature>
<evidence type="ECO:0000256" key="1">
    <source>
        <dbReference type="SAM" id="MobiDB-lite"/>
    </source>
</evidence>
<keyword evidence="4" id="KW-1185">Reference proteome</keyword>
<feature type="compositionally biased region" description="Acidic residues" evidence="1">
    <location>
        <begin position="166"/>
        <end position="179"/>
    </location>
</feature>
<protein>
    <submittedName>
        <fullName evidence="3">Uncharacterized protein</fullName>
    </submittedName>
</protein>
<evidence type="ECO:0000256" key="2">
    <source>
        <dbReference type="SAM" id="Phobius"/>
    </source>
</evidence>
<evidence type="ECO:0000313" key="4">
    <source>
        <dbReference type="Proteomes" id="UP000287866"/>
    </source>
</evidence>
<organism evidence="3 4">
    <name type="scientific">Phycicoccus flavus</name>
    <dbReference type="NCBI Taxonomy" id="2502783"/>
    <lineage>
        <taxon>Bacteria</taxon>
        <taxon>Bacillati</taxon>
        <taxon>Actinomycetota</taxon>
        <taxon>Actinomycetes</taxon>
        <taxon>Micrococcales</taxon>
        <taxon>Intrasporangiaceae</taxon>
        <taxon>Phycicoccus</taxon>
    </lineage>
</organism>
<dbReference type="AlphaFoldDB" id="A0A8T6R340"/>
<gene>
    <name evidence="3" type="ORF">EPD83_008305</name>
</gene>